<dbReference type="Proteomes" id="UP000559256">
    <property type="component" value="Unassembled WGS sequence"/>
</dbReference>
<gene>
    <name evidence="4" type="ORF">D9758_009137</name>
    <name evidence="3" type="ORF">D9758_016648</name>
</gene>
<dbReference type="AlphaFoldDB" id="A0A8H5FL73"/>
<feature type="chain" id="PRO_5036430909" evidence="2">
    <location>
        <begin position="28"/>
        <end position="218"/>
    </location>
</feature>
<feature type="signal peptide" evidence="2">
    <location>
        <begin position="1"/>
        <end position="27"/>
    </location>
</feature>
<feature type="compositionally biased region" description="Low complexity" evidence="1">
    <location>
        <begin position="124"/>
        <end position="151"/>
    </location>
</feature>
<dbReference type="EMBL" id="JAACJM010000168">
    <property type="protein sequence ID" value="KAF5341305.1"/>
    <property type="molecule type" value="Genomic_DNA"/>
</dbReference>
<feature type="region of interest" description="Disordered" evidence="1">
    <location>
        <begin position="99"/>
        <end position="163"/>
    </location>
</feature>
<dbReference type="EMBL" id="JAACJM010000043">
    <property type="protein sequence ID" value="KAF5360279.1"/>
    <property type="molecule type" value="Genomic_DNA"/>
</dbReference>
<evidence type="ECO:0000313" key="3">
    <source>
        <dbReference type="EMBL" id="KAF5341305.1"/>
    </source>
</evidence>
<evidence type="ECO:0000256" key="2">
    <source>
        <dbReference type="SAM" id="SignalP"/>
    </source>
</evidence>
<organism evidence="3 5">
    <name type="scientific">Tetrapyrgos nigripes</name>
    <dbReference type="NCBI Taxonomy" id="182062"/>
    <lineage>
        <taxon>Eukaryota</taxon>
        <taxon>Fungi</taxon>
        <taxon>Dikarya</taxon>
        <taxon>Basidiomycota</taxon>
        <taxon>Agaricomycotina</taxon>
        <taxon>Agaricomycetes</taxon>
        <taxon>Agaricomycetidae</taxon>
        <taxon>Agaricales</taxon>
        <taxon>Marasmiineae</taxon>
        <taxon>Marasmiaceae</taxon>
        <taxon>Tetrapyrgos</taxon>
    </lineage>
</organism>
<protein>
    <submittedName>
        <fullName evidence="3">Uncharacterized protein</fullName>
    </submittedName>
</protein>
<reference evidence="3 5" key="1">
    <citation type="journal article" date="2020" name="ISME J.">
        <title>Uncovering the hidden diversity of litter-decomposition mechanisms in mushroom-forming fungi.</title>
        <authorList>
            <person name="Floudas D."/>
            <person name="Bentzer J."/>
            <person name="Ahren D."/>
            <person name="Johansson T."/>
            <person name="Persson P."/>
            <person name="Tunlid A."/>
        </authorList>
    </citation>
    <scope>NUCLEOTIDE SEQUENCE [LARGE SCALE GENOMIC DNA]</scope>
    <source>
        <strain evidence="3 5">CBS 291.85</strain>
    </source>
</reference>
<evidence type="ECO:0000256" key="1">
    <source>
        <dbReference type="SAM" id="MobiDB-lite"/>
    </source>
</evidence>
<proteinExistence type="predicted"/>
<comment type="caution">
    <text evidence="3">The sequence shown here is derived from an EMBL/GenBank/DDBJ whole genome shotgun (WGS) entry which is preliminary data.</text>
</comment>
<evidence type="ECO:0000313" key="5">
    <source>
        <dbReference type="Proteomes" id="UP000559256"/>
    </source>
</evidence>
<evidence type="ECO:0000313" key="4">
    <source>
        <dbReference type="EMBL" id="KAF5360279.1"/>
    </source>
</evidence>
<accession>A0A8H5FL73</accession>
<sequence>MLNTSNNVKFVAFLALDVLASTGGTNAQLGGTSSGGGSFTTSVANVGYSSSFADVGGVGGGTTSSRAGHATGGGTFTSSSTVNVGFPSSVVEVSGPVYSSSEASIGGGFSTRTTGAGPSGPIEGTSSSVQGGGTSSTVAGPSGPIGGTSSSVQNGGSGTSTSTVPISGVISGTGSGFLQANADTSGAVSVYGVGPGSGMVLAMVTVIVASFVAESFGL</sequence>
<name>A0A8H5FL73_9AGAR</name>
<keyword evidence="5" id="KW-1185">Reference proteome</keyword>
<keyword evidence="2" id="KW-0732">Signal</keyword>